<name>A0A7N2LKI7_QUELO</name>
<evidence type="ECO:0000313" key="4">
    <source>
        <dbReference type="Proteomes" id="UP000594261"/>
    </source>
</evidence>
<feature type="domain" description="Sieve element occlusion N-terminal" evidence="1">
    <location>
        <begin position="94"/>
        <end position="216"/>
    </location>
</feature>
<dbReference type="EnsemblPlants" id="QL05p006982:mrna">
    <property type="protein sequence ID" value="QL05p006982:mrna"/>
    <property type="gene ID" value="QL05p006982"/>
</dbReference>
<organism evidence="3 4">
    <name type="scientific">Quercus lobata</name>
    <name type="common">Valley oak</name>
    <dbReference type="NCBI Taxonomy" id="97700"/>
    <lineage>
        <taxon>Eukaryota</taxon>
        <taxon>Viridiplantae</taxon>
        <taxon>Streptophyta</taxon>
        <taxon>Embryophyta</taxon>
        <taxon>Tracheophyta</taxon>
        <taxon>Spermatophyta</taxon>
        <taxon>Magnoliopsida</taxon>
        <taxon>eudicotyledons</taxon>
        <taxon>Gunneridae</taxon>
        <taxon>Pentapetalae</taxon>
        <taxon>rosids</taxon>
        <taxon>fabids</taxon>
        <taxon>Fagales</taxon>
        <taxon>Fagaceae</taxon>
        <taxon>Quercus</taxon>
    </lineage>
</organism>
<dbReference type="Pfam" id="PF14577">
    <property type="entry name" value="SEO_C"/>
    <property type="match status" value="2"/>
</dbReference>
<dbReference type="InterPro" id="IPR027942">
    <property type="entry name" value="SEO_N"/>
</dbReference>
<dbReference type="InParanoid" id="A0A7N2LKI7"/>
<dbReference type="Proteomes" id="UP000594261">
    <property type="component" value="Chromosome 5"/>
</dbReference>
<dbReference type="EMBL" id="LRBV02000005">
    <property type="status" value="NOT_ANNOTATED_CDS"/>
    <property type="molecule type" value="Genomic_DNA"/>
</dbReference>
<dbReference type="Gramene" id="QL05p006982:mrna">
    <property type="protein sequence ID" value="QL05p006982:mrna"/>
    <property type="gene ID" value="QL05p006982"/>
</dbReference>
<dbReference type="AlphaFoldDB" id="A0A7N2LKI7"/>
<dbReference type="GO" id="GO:0010088">
    <property type="term" value="P:phloem development"/>
    <property type="evidence" value="ECO:0007669"/>
    <property type="project" value="InterPro"/>
</dbReference>
<feature type="domain" description="Sieve element occlusion C-terminal" evidence="2">
    <location>
        <begin position="639"/>
        <end position="781"/>
    </location>
</feature>
<dbReference type="InterPro" id="IPR039299">
    <property type="entry name" value="SEOA"/>
</dbReference>
<sequence length="789" mass="91810">MASNQVPQVSTHKAIEDELSVSTMSNNKIMDQISATHVHADKNFEVESLFIVVKSILNGATHVDNTLDATQAQPKEKAREACFSPPLCTLKQLSFELHQSDLLAKSMGILKGVPTILESLWLLKHKNAIDELSNLIKATLDVVEYIFKLEKLLKNNDLKNLSSLSTAKDSIPIHVYWAIITVVVCTTQLCCLINDDFLKSHIEPIEEQIRYQKLVEVMENPMEIMVAFKEMTFRPLINDGSTNTEIGIEVVKTKNVLLWFSGLNISSVDISILKSIYEEISNEDQYKIVWIPIEEKWTDDMQNKFDMLQSKMPTWYIVHNYSFKLGIKYVREKWQFKNKPIVVVMNSQGIVMEEEKHIFFYGGMNEKWKKRFNDKAYALRKDPIIVDAKISVESFCWEKESDSQTFWNYLQRFLSTMIDKRTESDPLTKVVQKVLSYKTESGWALLCKGFKLVSHGNGTTILRVLEEFNNWKQLVPEIGLVNSFKDYKMILPRKEELFNGEDRIGLHMINHIPKLLIWIQEGKYIFIYGGVDEECRKQFAKRVEALTKDYVIQHAKISIVLSCVEIGCKGKDGRLQKFLSSRTHKNTECGWVVLSKGSKLVDGGNGTTILKVLEEFNKWRWRVRESTMFEICFKDYHKEVLHNGEDWFEYFMIEHFREPKFSTRIQEGKHIFIYGGEDEEWITHFTKKAEALTKDPVIQKAKISIELHHLTMKSKGKYDNGIAGHFWYELELFSYYKPCTVRQEIEKLISYKNENFGWAVLCKGYKLMVSGNETNILKVLELEEFKRYM</sequence>
<proteinExistence type="predicted"/>
<protein>
    <submittedName>
        <fullName evidence="3">Uncharacterized protein</fullName>
    </submittedName>
</protein>
<dbReference type="PANTHER" id="PTHR33232:SF18">
    <property type="entry name" value="PROTEIN SIEVE ELEMENT OCCLUSION B-LIKE"/>
    <property type="match status" value="1"/>
</dbReference>
<keyword evidence="4" id="KW-1185">Reference proteome</keyword>
<accession>A0A7N2LKI7</accession>
<reference evidence="3 4" key="1">
    <citation type="journal article" date="2016" name="G3 (Bethesda)">
        <title>First Draft Assembly and Annotation of the Genome of a California Endemic Oak Quercus lobata Nee (Fagaceae).</title>
        <authorList>
            <person name="Sork V.L."/>
            <person name="Fitz-Gibbon S.T."/>
            <person name="Puiu D."/>
            <person name="Crepeau M."/>
            <person name="Gugger P.F."/>
            <person name="Sherman R."/>
            <person name="Stevens K."/>
            <person name="Langley C.H."/>
            <person name="Pellegrini M."/>
            <person name="Salzberg S.L."/>
        </authorList>
    </citation>
    <scope>NUCLEOTIDE SEQUENCE [LARGE SCALE GENOMIC DNA]</scope>
    <source>
        <strain evidence="3 4">cv. SW786</strain>
    </source>
</reference>
<reference evidence="3" key="2">
    <citation type="submission" date="2021-01" db="UniProtKB">
        <authorList>
            <consortium name="EnsemblPlants"/>
        </authorList>
    </citation>
    <scope>IDENTIFICATION</scope>
</reference>
<feature type="domain" description="Sieve element occlusion C-terminal" evidence="2">
    <location>
        <begin position="394"/>
        <end position="488"/>
    </location>
</feature>
<dbReference type="Pfam" id="PF14576">
    <property type="entry name" value="SEO_N"/>
    <property type="match status" value="1"/>
</dbReference>
<dbReference type="PANTHER" id="PTHR33232">
    <property type="entry name" value="PROTEIN SIEVE ELEMENT OCCLUSION B-LIKE"/>
    <property type="match status" value="1"/>
</dbReference>
<evidence type="ECO:0000259" key="1">
    <source>
        <dbReference type="Pfam" id="PF14576"/>
    </source>
</evidence>
<evidence type="ECO:0000313" key="3">
    <source>
        <dbReference type="EnsemblPlants" id="QL05p006982:mrna"/>
    </source>
</evidence>
<evidence type="ECO:0000259" key="2">
    <source>
        <dbReference type="Pfam" id="PF14577"/>
    </source>
</evidence>
<dbReference type="InterPro" id="IPR027944">
    <property type="entry name" value="SEO_C"/>
</dbReference>